<evidence type="ECO:0000313" key="2">
    <source>
        <dbReference type="Proteomes" id="UP000250043"/>
    </source>
</evidence>
<gene>
    <name evidence="1" type="ORF">OBBRIDRAFT_887537</name>
</gene>
<organism evidence="1 2">
    <name type="scientific">Obba rivulosa</name>
    <dbReference type="NCBI Taxonomy" id="1052685"/>
    <lineage>
        <taxon>Eukaryota</taxon>
        <taxon>Fungi</taxon>
        <taxon>Dikarya</taxon>
        <taxon>Basidiomycota</taxon>
        <taxon>Agaricomycotina</taxon>
        <taxon>Agaricomycetes</taxon>
        <taxon>Polyporales</taxon>
        <taxon>Gelatoporiaceae</taxon>
        <taxon>Obba</taxon>
    </lineage>
</organism>
<keyword evidence="2" id="KW-1185">Reference proteome</keyword>
<dbReference type="EMBL" id="KV722400">
    <property type="protein sequence ID" value="OCH90627.1"/>
    <property type="molecule type" value="Genomic_DNA"/>
</dbReference>
<name>A0A8E2DKM7_9APHY</name>
<protein>
    <submittedName>
        <fullName evidence="1">Uncharacterized protein</fullName>
    </submittedName>
</protein>
<accession>A0A8E2DKM7</accession>
<dbReference type="Proteomes" id="UP000250043">
    <property type="component" value="Unassembled WGS sequence"/>
</dbReference>
<reference evidence="1 2" key="1">
    <citation type="submission" date="2016-07" db="EMBL/GenBank/DDBJ databases">
        <title>Draft genome of the white-rot fungus Obba rivulosa 3A-2.</title>
        <authorList>
            <consortium name="DOE Joint Genome Institute"/>
            <person name="Miettinen O."/>
            <person name="Riley R."/>
            <person name="Acob R."/>
            <person name="Barry K."/>
            <person name="Cullen D."/>
            <person name="De Vries R."/>
            <person name="Hainaut M."/>
            <person name="Hatakka A."/>
            <person name="Henrissat B."/>
            <person name="Hilden K."/>
            <person name="Kuo R."/>
            <person name="Labutti K."/>
            <person name="Lipzen A."/>
            <person name="Makela M.R."/>
            <person name="Sandor L."/>
            <person name="Spatafora J.W."/>
            <person name="Grigoriev I.V."/>
            <person name="Hibbett D.S."/>
        </authorList>
    </citation>
    <scope>NUCLEOTIDE SEQUENCE [LARGE SCALE GENOMIC DNA]</scope>
    <source>
        <strain evidence="1 2">3A-2</strain>
    </source>
</reference>
<proteinExistence type="predicted"/>
<dbReference type="AlphaFoldDB" id="A0A8E2DKM7"/>
<sequence length="241" mass="27556">MSVVQGILSGIDTTASLIDIGKFSWSMFTRHKDLFSTVNPQDGLDEISKIMTECQEFLDDMKNKDPLMGKIVERDHPGWRRKFRGSVRELRAKYKNCRNQLSKISKAKNKMSKKDYKVEWQDLIETVRDIREMARELDDDHLRTSAAAYSSSVYAKLKDACNRDVEDLHPAIIANLVESASIEEATIRVQSVAPSLTEDTPVVSTRSRRTSIASVRSAGTENIQIRDYPMRDLRRSDHPYD</sequence>
<evidence type="ECO:0000313" key="1">
    <source>
        <dbReference type="EMBL" id="OCH90627.1"/>
    </source>
</evidence>